<dbReference type="RefSeq" id="WP_085749665.1">
    <property type="nucleotide sequence ID" value="NZ_BSPR01000002.1"/>
</dbReference>
<name>A0A1W6L5F1_9BURK</name>
<dbReference type="AlphaFoldDB" id="A0A1W6L5F1"/>
<dbReference type="KEGG" id="rgu:A4W93_05475"/>
<dbReference type="OrthoDB" id="5703702at2"/>
<keyword evidence="2" id="KW-1185">Reference proteome</keyword>
<proteinExistence type="predicted"/>
<protein>
    <submittedName>
        <fullName evidence="1">Uncharacterized protein</fullName>
    </submittedName>
</protein>
<accession>A0A1W6L5F1</accession>
<sequence length="170" mass="17526">MKHLIPVALLAACATASHAAPVYLETPVTYAPNAGVVDKVKEECKIEDMFVREASPFFSKANGGEATIAADADPKASRVRVQITHVLGVGGGAWSGPKSMSIEASLVENGKVTRTTKLTRSTTGGAFGGFKGTCTILERSAKALGKDVVGWVANPKAAASDAAEAEPKAQ</sequence>
<reference evidence="1 2" key="1">
    <citation type="submission" date="2016-04" db="EMBL/GenBank/DDBJ databases">
        <title>Complete genome sequence of natural rubber-degrading, novel Gram-negative bacterium, Rhizobacter gummiphilus strain NS21.</title>
        <authorList>
            <person name="Tabata M."/>
            <person name="Kasai D."/>
            <person name="Fukuda M."/>
        </authorList>
    </citation>
    <scope>NUCLEOTIDE SEQUENCE [LARGE SCALE GENOMIC DNA]</scope>
    <source>
        <strain evidence="1 2">NS21</strain>
    </source>
</reference>
<evidence type="ECO:0000313" key="1">
    <source>
        <dbReference type="EMBL" id="ARN19407.1"/>
    </source>
</evidence>
<dbReference type="Proteomes" id="UP000193427">
    <property type="component" value="Chromosome"/>
</dbReference>
<gene>
    <name evidence="1" type="ORF">A4W93_05475</name>
</gene>
<organism evidence="1 2">
    <name type="scientific">Piscinibacter gummiphilus</name>
    <dbReference type="NCBI Taxonomy" id="946333"/>
    <lineage>
        <taxon>Bacteria</taxon>
        <taxon>Pseudomonadati</taxon>
        <taxon>Pseudomonadota</taxon>
        <taxon>Betaproteobacteria</taxon>
        <taxon>Burkholderiales</taxon>
        <taxon>Sphaerotilaceae</taxon>
        <taxon>Piscinibacter</taxon>
    </lineage>
</organism>
<dbReference type="EMBL" id="CP015118">
    <property type="protein sequence ID" value="ARN19407.1"/>
    <property type="molecule type" value="Genomic_DNA"/>
</dbReference>
<evidence type="ECO:0000313" key="2">
    <source>
        <dbReference type="Proteomes" id="UP000193427"/>
    </source>
</evidence>